<reference evidence="2 3" key="1">
    <citation type="journal article" date="2016" name="Biochim. Biophys. Acta">
        <title>Characterization of red-shifted phycobilisomes isolated from the chlorophyll f-containing cyanobacterium Halomicronema hongdechloris.</title>
        <authorList>
            <person name="Li Y."/>
            <person name="Lin Y."/>
            <person name="Garvey C.J."/>
            <person name="Birch D."/>
            <person name="Corkery R.W."/>
            <person name="Loughlin P.C."/>
            <person name="Scheer H."/>
            <person name="Willows R.D."/>
            <person name="Chen M."/>
        </authorList>
    </citation>
    <scope>NUCLEOTIDE SEQUENCE [LARGE SCALE GENOMIC DNA]</scope>
    <source>
        <strain evidence="2 3">C2206</strain>
    </source>
</reference>
<dbReference type="InterPro" id="IPR021731">
    <property type="entry name" value="AMIN_dom"/>
</dbReference>
<dbReference type="AlphaFoldDB" id="A0A1Z3HN60"/>
<gene>
    <name evidence="2" type="ORF">XM38_027070</name>
</gene>
<accession>A0A1Z3HN60</accession>
<dbReference type="Proteomes" id="UP000191901">
    <property type="component" value="Chromosome"/>
</dbReference>
<evidence type="ECO:0000313" key="3">
    <source>
        <dbReference type="Proteomes" id="UP000191901"/>
    </source>
</evidence>
<protein>
    <submittedName>
        <fullName evidence="2">TonB-dependent siderophore receptor</fullName>
    </submittedName>
</protein>
<dbReference type="Pfam" id="PF11741">
    <property type="entry name" value="AMIN"/>
    <property type="match status" value="1"/>
</dbReference>
<name>A0A1Z3HN60_9CYAN</name>
<feature type="domain" description="AMIN" evidence="1">
    <location>
        <begin position="95"/>
        <end position="168"/>
    </location>
</feature>
<keyword evidence="2" id="KW-0675">Receptor</keyword>
<organism evidence="2 3">
    <name type="scientific">Halomicronema hongdechloris C2206</name>
    <dbReference type="NCBI Taxonomy" id="1641165"/>
    <lineage>
        <taxon>Bacteria</taxon>
        <taxon>Bacillati</taxon>
        <taxon>Cyanobacteriota</taxon>
        <taxon>Cyanophyceae</taxon>
        <taxon>Nodosilineales</taxon>
        <taxon>Nodosilineaceae</taxon>
        <taxon>Halomicronema</taxon>
    </lineage>
</organism>
<dbReference type="EMBL" id="CP021983">
    <property type="protein sequence ID" value="ASC71753.1"/>
    <property type="molecule type" value="Genomic_DNA"/>
</dbReference>
<evidence type="ECO:0000259" key="1">
    <source>
        <dbReference type="Pfam" id="PF11741"/>
    </source>
</evidence>
<evidence type="ECO:0000313" key="2">
    <source>
        <dbReference type="EMBL" id="ASC71753.1"/>
    </source>
</evidence>
<dbReference type="KEGG" id="hhg:XM38_027070"/>
<keyword evidence="3" id="KW-1185">Reference proteome</keyword>
<proteinExistence type="predicted"/>
<sequence length="168" mass="17346">MAEGRSATIAPYPLCYALASENNLQQLMMTQRVGVSSLKYSLTLGRVLGIAGLLCMTGGLVAPVAADTTDPDKAPTAADWLAQLESEPATITHLRLTPTDAGLTLTIEANGVLPAPTLETLGNAQIVTIPNTVLSLPAGEERFHSQPAEGIAAVAVSTDGNAVRLAIN</sequence>
<dbReference type="STRING" id="1641165.XM38_14165"/>